<dbReference type="InterPro" id="IPR029045">
    <property type="entry name" value="ClpP/crotonase-like_dom_sf"/>
</dbReference>
<dbReference type="SUPFAM" id="SSF52096">
    <property type="entry name" value="ClpP/crotonase"/>
    <property type="match status" value="1"/>
</dbReference>
<keyword evidence="2" id="KW-0456">Lyase</keyword>
<evidence type="ECO:0000313" key="2">
    <source>
        <dbReference type="EMBL" id="NIK61430.1"/>
    </source>
</evidence>
<dbReference type="GO" id="GO:0004300">
    <property type="term" value="F:enoyl-CoA hydratase activity"/>
    <property type="evidence" value="ECO:0007669"/>
    <property type="project" value="UniProtKB-EC"/>
</dbReference>
<keyword evidence="3" id="KW-1185">Reference proteome</keyword>
<dbReference type="Proteomes" id="UP000555407">
    <property type="component" value="Unassembled WGS sequence"/>
</dbReference>
<dbReference type="Gene3D" id="3.90.226.10">
    <property type="entry name" value="2-enoyl-CoA Hydratase, Chain A, domain 1"/>
    <property type="match status" value="1"/>
</dbReference>
<dbReference type="InterPro" id="IPR018376">
    <property type="entry name" value="Enoyl-CoA_hyd/isom_CS"/>
</dbReference>
<comment type="caution">
    <text evidence="2">The sequence shown here is derived from an EMBL/GenBank/DDBJ whole genome shotgun (WGS) entry which is preliminary data.</text>
</comment>
<dbReference type="PANTHER" id="PTHR43459">
    <property type="entry name" value="ENOYL-COA HYDRATASE"/>
    <property type="match status" value="1"/>
</dbReference>
<reference evidence="2 3" key="1">
    <citation type="submission" date="2020-03" db="EMBL/GenBank/DDBJ databases">
        <title>Sequencing the genomes of 1000 actinobacteria strains.</title>
        <authorList>
            <person name="Klenk H.-P."/>
        </authorList>
    </citation>
    <scope>NUCLEOTIDE SEQUENCE [LARGE SCALE GENOMIC DNA]</scope>
    <source>
        <strain evidence="2 3">DSM 45490</strain>
    </source>
</reference>
<dbReference type="EMBL" id="JAASRO010000001">
    <property type="protein sequence ID" value="NIK61430.1"/>
    <property type="molecule type" value="Genomic_DNA"/>
</dbReference>
<dbReference type="AlphaFoldDB" id="A0A7X6A4W7"/>
<evidence type="ECO:0000313" key="3">
    <source>
        <dbReference type="Proteomes" id="UP000555407"/>
    </source>
</evidence>
<dbReference type="InterPro" id="IPR001753">
    <property type="entry name" value="Enoyl-CoA_hydra/iso"/>
</dbReference>
<evidence type="ECO:0000256" key="1">
    <source>
        <dbReference type="RuleBase" id="RU003707"/>
    </source>
</evidence>
<dbReference type="Pfam" id="PF00378">
    <property type="entry name" value="ECH_1"/>
    <property type="match status" value="1"/>
</dbReference>
<gene>
    <name evidence="2" type="ORF">BJY22_007147</name>
</gene>
<dbReference type="RefSeq" id="WP_202891416.1">
    <property type="nucleotide sequence ID" value="NZ_JAASRO010000001.1"/>
</dbReference>
<accession>A0A7X6A4W7</accession>
<proteinExistence type="inferred from homology"/>
<dbReference type="PROSITE" id="PS00166">
    <property type="entry name" value="ENOYL_COA_HYDRATASE"/>
    <property type="match status" value="1"/>
</dbReference>
<sequence length="246" mass="25896">MTDVSYEVVDNVARMTLRAPERRNALTPQMAAEIVAAIDRADADESVGAILITGGASFCAGADRGLLADTEADPAGDRSYRTISGIYNSFLRLGTTKSPTVAAVRGAAVGAGLNLAMATDLRIVSRDARLLSGFARIGLHPGGGHFGLLARSAGREAAAAIGLFGCQISGSRACELGMAWQAVDDADVEQVALDLARQAAADPALSREMVASFRRQCELPGASWDAGVQIERSPQMWSFRRRADLM</sequence>
<organism evidence="2 3">
    <name type="scientific">Kribbella shirazensis</name>
    <dbReference type="NCBI Taxonomy" id="1105143"/>
    <lineage>
        <taxon>Bacteria</taxon>
        <taxon>Bacillati</taxon>
        <taxon>Actinomycetota</taxon>
        <taxon>Actinomycetes</taxon>
        <taxon>Propionibacteriales</taxon>
        <taxon>Kribbellaceae</taxon>
        <taxon>Kribbella</taxon>
    </lineage>
</organism>
<protein>
    <submittedName>
        <fullName evidence="2">Enoyl-CoA hydratase</fullName>
        <ecNumber evidence="2">4.2.1.17</ecNumber>
    </submittedName>
</protein>
<dbReference type="PANTHER" id="PTHR43459:SF1">
    <property type="entry name" value="EG:BACN32G11.4 PROTEIN"/>
    <property type="match status" value="1"/>
</dbReference>
<name>A0A7X6A4W7_9ACTN</name>
<dbReference type="CDD" id="cd06558">
    <property type="entry name" value="crotonase-like"/>
    <property type="match status" value="1"/>
</dbReference>
<dbReference type="EC" id="4.2.1.17" evidence="2"/>
<comment type="similarity">
    <text evidence="1">Belongs to the enoyl-CoA hydratase/isomerase family.</text>
</comment>